<name>A0ABX5MH31_9BURK</name>
<gene>
    <name evidence="1" type="ORF">C7400_14411</name>
</gene>
<sequence>MNQQPGTVSLAQIEGAINHWRERRPPADAEHPVLCAEARALADVYGLMIFRGEQSVERSTLTEQQHAALAAAAL</sequence>
<proteinExistence type="predicted"/>
<dbReference type="RefSeq" id="WP_110329910.1">
    <property type="nucleotide sequence ID" value="NZ_JACHWC010000035.1"/>
</dbReference>
<organism evidence="1 2">
    <name type="scientific">Paraburkholderia tropica</name>
    <dbReference type="NCBI Taxonomy" id="92647"/>
    <lineage>
        <taxon>Bacteria</taxon>
        <taxon>Pseudomonadati</taxon>
        <taxon>Pseudomonadota</taxon>
        <taxon>Betaproteobacteria</taxon>
        <taxon>Burkholderiales</taxon>
        <taxon>Burkholderiaceae</taxon>
        <taxon>Paraburkholderia</taxon>
    </lineage>
</organism>
<comment type="caution">
    <text evidence="1">The sequence shown here is derived from an EMBL/GenBank/DDBJ whole genome shotgun (WGS) entry which is preliminary data.</text>
</comment>
<dbReference type="Proteomes" id="UP000247515">
    <property type="component" value="Unassembled WGS sequence"/>
</dbReference>
<dbReference type="InterPro" id="IPR022191">
    <property type="entry name" value="DUF3717"/>
</dbReference>
<reference evidence="1 2" key="1">
    <citation type="submission" date="2018-05" db="EMBL/GenBank/DDBJ databases">
        <title>Genomic Encyclopedia of Type Strains, Phase IV (KMG-V): Genome sequencing to study the core and pangenomes of soil and plant-associated prokaryotes.</title>
        <authorList>
            <person name="Whitman W."/>
        </authorList>
    </citation>
    <scope>NUCLEOTIDE SEQUENCE [LARGE SCALE GENOMIC DNA]</scope>
    <source>
        <strain evidence="1 2">SIr-6563</strain>
    </source>
</reference>
<dbReference type="EMBL" id="QJJV01000044">
    <property type="protein sequence ID" value="PXX05045.1"/>
    <property type="molecule type" value="Genomic_DNA"/>
</dbReference>
<dbReference type="Pfam" id="PF12512">
    <property type="entry name" value="DUF3717"/>
    <property type="match status" value="1"/>
</dbReference>
<protein>
    <submittedName>
        <fullName evidence="1">Uncharacterized protein DUF3717</fullName>
    </submittedName>
</protein>
<evidence type="ECO:0000313" key="2">
    <source>
        <dbReference type="Proteomes" id="UP000247515"/>
    </source>
</evidence>
<accession>A0ABX5MH31</accession>
<evidence type="ECO:0000313" key="1">
    <source>
        <dbReference type="EMBL" id="PXX05045.1"/>
    </source>
</evidence>
<keyword evidence="2" id="KW-1185">Reference proteome</keyword>